<evidence type="ECO:0000313" key="2">
    <source>
        <dbReference type="EMBL" id="MBR8644448.1"/>
    </source>
</evidence>
<feature type="domain" description="SpoVR protein-like N-terminal" evidence="1">
    <location>
        <begin position="2"/>
        <end position="120"/>
    </location>
</feature>
<reference evidence="2" key="1">
    <citation type="submission" date="2021-04" db="EMBL/GenBank/DDBJ databases">
        <title>Whole genome sequencing of Enterococci isolates from hospitalized patients.</title>
        <authorList>
            <person name="Ogoti B.M."/>
            <person name="Onyambu F.G."/>
        </authorList>
    </citation>
    <scope>NUCLEOTIDE SEQUENCE</scope>
    <source>
        <strain evidence="2">242</strain>
    </source>
</reference>
<dbReference type="InterPro" id="IPR056174">
    <property type="entry name" value="SpoVR_N"/>
</dbReference>
<organism evidence="2 3">
    <name type="scientific">Peribacillus frigoritolerans</name>
    <dbReference type="NCBI Taxonomy" id="450367"/>
    <lineage>
        <taxon>Bacteria</taxon>
        <taxon>Bacillati</taxon>
        <taxon>Bacillota</taxon>
        <taxon>Bacilli</taxon>
        <taxon>Bacillales</taxon>
        <taxon>Bacillaceae</taxon>
        <taxon>Peribacillus</taxon>
    </lineage>
</organism>
<dbReference type="AlphaFoldDB" id="A0A941J2C2"/>
<dbReference type="EMBL" id="JAGTPW010000008">
    <property type="protein sequence ID" value="MBR8644448.1"/>
    <property type="molecule type" value="Genomic_DNA"/>
</dbReference>
<accession>A0A941J2C2</accession>
<dbReference type="PANTHER" id="PTHR30029:SF2">
    <property type="entry name" value="STAGE V SPORULATION PROTEIN R"/>
    <property type="match status" value="1"/>
</dbReference>
<dbReference type="Pfam" id="PF04293">
    <property type="entry name" value="SpoVR"/>
    <property type="match status" value="1"/>
</dbReference>
<dbReference type="Proteomes" id="UP000680045">
    <property type="component" value="Unassembled WGS sequence"/>
</dbReference>
<protein>
    <submittedName>
        <fullName evidence="2">SpoVR family protein</fullName>
    </submittedName>
</protein>
<proteinExistence type="predicted"/>
<gene>
    <name evidence="2" type="ORF">KEH51_06910</name>
</gene>
<evidence type="ECO:0000313" key="3">
    <source>
        <dbReference type="Proteomes" id="UP000680045"/>
    </source>
</evidence>
<dbReference type="InterPro" id="IPR007390">
    <property type="entry name" value="Spore_V_R"/>
</dbReference>
<dbReference type="PANTHER" id="PTHR30029">
    <property type="entry name" value="STAGE V SPORULATION PROTEIN R"/>
    <property type="match status" value="1"/>
</dbReference>
<evidence type="ECO:0000259" key="1">
    <source>
        <dbReference type="Pfam" id="PF04293"/>
    </source>
</evidence>
<name>A0A941J2C2_9BACI</name>
<sequence>MKLQYDFGLSKIYELVINSDPCYAFLLDSNSLVQNKLIVAHVLAHCDFFKNNIRFNNTKRDMVESMSATAERIREYEILHGKKEVETFLDALLAIEEHIDPSLMRPKLAWTMEDEEEEEEIKPTATIR</sequence>
<comment type="caution">
    <text evidence="2">The sequence shown here is derived from an EMBL/GenBank/DDBJ whole genome shotgun (WGS) entry which is preliminary data.</text>
</comment>